<evidence type="ECO:0000259" key="2">
    <source>
        <dbReference type="Pfam" id="PF25183"/>
    </source>
</evidence>
<dbReference type="SUPFAM" id="SSF56935">
    <property type="entry name" value="Porins"/>
    <property type="match status" value="1"/>
</dbReference>
<dbReference type="SUPFAM" id="SSF49464">
    <property type="entry name" value="Carboxypeptidase regulatory domain-like"/>
    <property type="match status" value="1"/>
</dbReference>
<name>A0A7Y9T497_9BACT</name>
<reference evidence="3 4" key="1">
    <citation type="submission" date="2020-07" db="EMBL/GenBank/DDBJ databases">
        <title>Genomic Encyclopedia of Type Strains, Phase IV (KMG-V): Genome sequencing to study the core and pangenomes of soil and plant-associated prokaryotes.</title>
        <authorList>
            <person name="Whitman W."/>
        </authorList>
    </citation>
    <scope>NUCLEOTIDE SEQUENCE [LARGE SCALE GENOMIC DNA]</scope>
    <source>
        <strain evidence="3 4">M8UP30</strain>
    </source>
</reference>
<dbReference type="InterPro" id="IPR057601">
    <property type="entry name" value="Oar-like_b-barrel"/>
</dbReference>
<dbReference type="Pfam" id="PF13620">
    <property type="entry name" value="CarboxypepD_reg"/>
    <property type="match status" value="1"/>
</dbReference>
<accession>A0A7Y9T497</accession>
<keyword evidence="1" id="KW-0812">Transmembrane</keyword>
<dbReference type="EMBL" id="JACCCV010000002">
    <property type="protein sequence ID" value="NYF53217.1"/>
    <property type="molecule type" value="Genomic_DNA"/>
</dbReference>
<feature type="domain" description="TonB-dependent transporter Oar-like beta-barrel" evidence="2">
    <location>
        <begin position="265"/>
        <end position="1199"/>
    </location>
</feature>
<keyword evidence="1" id="KW-1133">Transmembrane helix</keyword>
<dbReference type="Proteomes" id="UP000534186">
    <property type="component" value="Unassembled WGS sequence"/>
</dbReference>
<evidence type="ECO:0000313" key="3">
    <source>
        <dbReference type="EMBL" id="NYF53217.1"/>
    </source>
</evidence>
<evidence type="ECO:0000256" key="1">
    <source>
        <dbReference type="SAM" id="Phobius"/>
    </source>
</evidence>
<dbReference type="Pfam" id="PF25183">
    <property type="entry name" value="OMP_b-brl_4"/>
    <property type="match status" value="1"/>
</dbReference>
<gene>
    <name evidence="3" type="ORF">HDF12_003616</name>
</gene>
<organism evidence="3 4">
    <name type="scientific">Tunturiibacter lichenicola</name>
    <dbReference type="NCBI Taxonomy" id="2051959"/>
    <lineage>
        <taxon>Bacteria</taxon>
        <taxon>Pseudomonadati</taxon>
        <taxon>Acidobacteriota</taxon>
        <taxon>Terriglobia</taxon>
        <taxon>Terriglobales</taxon>
        <taxon>Acidobacteriaceae</taxon>
        <taxon>Tunturiibacter</taxon>
    </lineage>
</organism>
<comment type="caution">
    <text evidence="3">The sequence shown here is derived from an EMBL/GenBank/DDBJ whole genome shotgun (WGS) entry which is preliminary data.</text>
</comment>
<keyword evidence="1" id="KW-0472">Membrane</keyword>
<dbReference type="Gene3D" id="2.170.130.10">
    <property type="entry name" value="TonB-dependent receptor, plug domain"/>
    <property type="match status" value="1"/>
</dbReference>
<evidence type="ECO:0000313" key="4">
    <source>
        <dbReference type="Proteomes" id="UP000534186"/>
    </source>
</evidence>
<proteinExistence type="predicted"/>
<dbReference type="Gene3D" id="2.60.40.1120">
    <property type="entry name" value="Carboxypeptidase-like, regulatory domain"/>
    <property type="match status" value="1"/>
</dbReference>
<feature type="transmembrane region" description="Helical" evidence="1">
    <location>
        <begin position="21"/>
        <end position="38"/>
    </location>
</feature>
<dbReference type="AlphaFoldDB" id="A0A7Y9T497"/>
<protein>
    <recommendedName>
        <fullName evidence="2">TonB-dependent transporter Oar-like beta-barrel domain-containing protein</fullName>
    </recommendedName>
</protein>
<dbReference type="InterPro" id="IPR008969">
    <property type="entry name" value="CarboxyPept-like_regulatory"/>
</dbReference>
<dbReference type="InterPro" id="IPR037066">
    <property type="entry name" value="Plug_dom_sf"/>
</dbReference>
<sequence>MSAECRNFAEGLTNRISLRRSFFVVAFALLLAICPTMYGQASGSFSGTVLDKSGSAIAGATVTVTAQSTGLTRESKTDSAGHYLIPLLPVGSFTVRVDFTGFQSTEAKDLNLQIGEARELNFSITPATVVSTVTVSGDAVTAETTNPSLGQVITSQQVSQLPLNGRDFVQLATLTAGATAETNPNSFFTSGTDSEVAARGSFSLSVGGSRPNSTDWLLDGVDNNELTAGGIGVFSSIDDIQEFKVLTYSYSAEYGSRAGPTVLVTTKSGTNDFHGSLFEFVRNTAFDAKGDFDTTTPKFNLNQFGGSIGGPILHNKTFFFVDGEQKYQRQGITFTGLIPSLAMRKGDFSADPFGTNISTGTNGAFNPVIANPNMFGSPNPYFQCDASGTPIPANPDGSQAQGTPCNKIPSNLINSAGQGLLNIYPAPNASGGSYNYVNEPVRVLNETKFDIRLDETLTAKDNLFGRFSYDQAFSFAPGGAPGLAEQNAFGSNENLINHARNAGIGWSHVFAANTLNQATFGYDRIFNYIDSQGNFTCGSALLGIPNANTGCSPTGTPLAGGSYSQGVVSVSPTSGYWAIGDRGYSPFQGGTNIYSFKDDLDLIRGKHDIHVGIDLRANQMNVGTEAFGSGFLLPGVTGNFSGAGVAPGNPEADLLMGISGGAIHDQTFNGAVTGRRWKIVRPFVEDDWRIIPSLTLNLGLAWAVTSPITEVHDRMANYIPSTRELQIAGQNGVSRSAGINRFGGAYEPRLGFAWKVLGSDKTVLRGGFGIYHDSVWSQGAQGLWQNPPNLGETDQFHGAGCAFATSFCALNGQTPSGTFFLSDGFPIPPTPGTVANFQGTFYYQPPNFQPGRVHQYNVNVERQLPGDVLLTAGYAGAVAGHILVSGNAINVNSPSACGVDSTYTIGCLPGGAPYIYPYPTENFNSIILFGDVGKTHYNSLQIKAETKTPKHGLYALIAYTYSRTYDNGLSDGLGSLLSAPYFPLPNWENLDWGLSQINLNHSFTASIIYDLPVGKGKAFGSTWGPVTDTLLGNWQVTLIQRISSGFPVPLIDTSNQSGANFNEAGNGFNYNRPDQIPGCDTHAASHSHYQWINSACFAPPQAQQFDSTGKLIVPGKLGNANRVPVSGPDFVNSDFSLIKQFRLPREVGLNFRAEFFNLFNHPQYGSPIADINFNSPAAGTVSPFFGSVNSTVNNPRLIQLALKLTF</sequence>